<gene>
    <name evidence="1" type="ORF">D3W54_16050</name>
</gene>
<name>A0ABQ6VQR5_9PROT</name>
<organism evidence="1 2">
    <name type="scientific">Komagataeibacter medellinensis</name>
    <dbReference type="NCBI Taxonomy" id="1177712"/>
    <lineage>
        <taxon>Bacteria</taxon>
        <taxon>Pseudomonadati</taxon>
        <taxon>Pseudomonadota</taxon>
        <taxon>Alphaproteobacteria</taxon>
        <taxon>Acetobacterales</taxon>
        <taxon>Acetobacteraceae</taxon>
        <taxon>Komagataeibacter</taxon>
    </lineage>
</organism>
<sequence length="94" mass="10600">MDKDILALIALEIKRLATSGVLSADDMILLYACNPDYIKMYDLLMSKGSNPAFNLLKMMLTTYVCLVNKSKSGREIISMIQQVRDMYNEENKAG</sequence>
<evidence type="ECO:0000313" key="1">
    <source>
        <dbReference type="EMBL" id="KAB8122221.1"/>
    </source>
</evidence>
<evidence type="ECO:0000313" key="2">
    <source>
        <dbReference type="Proteomes" id="UP000427842"/>
    </source>
</evidence>
<geneLocation type="plasmid" evidence="1">
    <name>pKM01</name>
</geneLocation>
<proteinExistence type="predicted"/>
<dbReference type="EMBL" id="QYAZ01000004">
    <property type="protein sequence ID" value="KAB8122221.1"/>
    <property type="molecule type" value="Genomic_DNA"/>
</dbReference>
<dbReference type="Proteomes" id="UP000427842">
    <property type="component" value="Unassembled WGS sequence"/>
</dbReference>
<accession>A0ABQ6VQR5</accession>
<comment type="caution">
    <text evidence="1">The sequence shown here is derived from an EMBL/GenBank/DDBJ whole genome shotgun (WGS) entry which is preliminary data.</text>
</comment>
<keyword evidence="1" id="KW-0614">Plasmid</keyword>
<reference evidence="1 2" key="1">
    <citation type="submission" date="2018-09" db="EMBL/GenBank/DDBJ databases">
        <title>Genome sequence and characterization of the bcs clusters for the production of nanocellulose from the low pH resistant strain Komagataeibacter medellinensis ID13488.</title>
        <authorList>
            <person name="Hernandez-Arriaga A.M."/>
            <person name="Del Cerro C."/>
            <person name="Urbina L."/>
            <person name="Eceiza A."/>
            <person name="Retegi A."/>
            <person name="Prieto M.A."/>
        </authorList>
    </citation>
    <scope>NUCLEOTIDE SEQUENCE [LARGE SCALE GENOMIC DNA]</scope>
    <source>
        <strain evidence="1 2">ID13488</strain>
        <plasmid evidence="1">pKM01</plasmid>
    </source>
</reference>
<protein>
    <submittedName>
        <fullName evidence="1">Uncharacterized protein</fullName>
    </submittedName>
</protein>
<dbReference type="RefSeq" id="WP_153467111.1">
    <property type="nucleotide sequence ID" value="NZ_CM018730.1"/>
</dbReference>
<keyword evidence="2" id="KW-1185">Reference proteome</keyword>